<dbReference type="AlphaFoldDB" id="A0A437MER8"/>
<reference evidence="5 6" key="1">
    <citation type="submission" date="2019-01" db="EMBL/GenBank/DDBJ databases">
        <authorList>
            <person name="Chen W.-M."/>
        </authorList>
    </citation>
    <scope>NUCLEOTIDE SEQUENCE [LARGE SCALE GENOMIC DNA]</scope>
    <source>
        <strain evidence="5 6">CCP-6</strain>
    </source>
</reference>
<comment type="caution">
    <text evidence="5">The sequence shown here is derived from an EMBL/GenBank/DDBJ whole genome shotgun (WGS) entry which is preliminary data.</text>
</comment>
<evidence type="ECO:0000259" key="4">
    <source>
        <dbReference type="PROSITE" id="PS50949"/>
    </source>
</evidence>
<keyword evidence="3" id="KW-0804">Transcription</keyword>
<dbReference type="InterPro" id="IPR050679">
    <property type="entry name" value="Bact_HTH_transcr_reg"/>
</dbReference>
<dbReference type="SUPFAM" id="SSF64288">
    <property type="entry name" value="Chorismate lyase-like"/>
    <property type="match status" value="1"/>
</dbReference>
<dbReference type="Gene3D" id="1.10.10.10">
    <property type="entry name" value="Winged helix-like DNA-binding domain superfamily/Winged helix DNA-binding domain"/>
    <property type="match status" value="1"/>
</dbReference>
<dbReference type="GO" id="GO:0003700">
    <property type="term" value="F:DNA-binding transcription factor activity"/>
    <property type="evidence" value="ECO:0007669"/>
    <property type="project" value="InterPro"/>
</dbReference>
<dbReference type="CDD" id="cd07377">
    <property type="entry name" value="WHTH_GntR"/>
    <property type="match status" value="1"/>
</dbReference>
<keyword evidence="1" id="KW-0805">Transcription regulation</keyword>
<dbReference type="SMART" id="SM00345">
    <property type="entry name" value="HTH_GNTR"/>
    <property type="match status" value="1"/>
</dbReference>
<gene>
    <name evidence="5" type="ORF">EOD42_13575</name>
</gene>
<dbReference type="GO" id="GO:0003677">
    <property type="term" value="F:DNA binding"/>
    <property type="evidence" value="ECO:0007669"/>
    <property type="project" value="UniProtKB-KW"/>
</dbReference>
<sequence>MPDGAQPLYVAVKAHVRGQIASGAWPPGFRIPSENQLGPMLGVSRITVNRAFAELARDGVLTKVPGVGTFVAKDKPRFGLFSIQDIALEIAARGMGWAAQVLTLGTAQAPRDVADAMGMPAGSAMPHSLVLHLGDDTPIQLEERWVRPGYAPGFLAQDYAATTTFALLAREGRPMEMEQTITAVLPDAAQARLLKVSRQEPCLVIRRRTFTDGEVMTFSRLIQPAARFEISGRAALSPDGSAA</sequence>
<evidence type="ECO:0000256" key="3">
    <source>
        <dbReference type="ARBA" id="ARBA00023163"/>
    </source>
</evidence>
<feature type="domain" description="HTH gntR-type" evidence="4">
    <location>
        <begin position="6"/>
        <end position="74"/>
    </location>
</feature>
<dbReference type="InterPro" id="IPR036390">
    <property type="entry name" value="WH_DNA-bd_sf"/>
</dbReference>
<dbReference type="InterPro" id="IPR000524">
    <property type="entry name" value="Tscrpt_reg_HTH_GntR"/>
</dbReference>
<dbReference type="SMART" id="SM00866">
    <property type="entry name" value="UTRA"/>
    <property type="match status" value="1"/>
</dbReference>
<dbReference type="PANTHER" id="PTHR44846:SF16">
    <property type="entry name" value="TRANSCRIPTIONAL REGULATOR PHNF-RELATED"/>
    <property type="match status" value="1"/>
</dbReference>
<dbReference type="PANTHER" id="PTHR44846">
    <property type="entry name" value="MANNOSYL-D-GLYCERATE TRANSPORT/METABOLISM SYSTEM REPRESSOR MNGR-RELATED"/>
    <property type="match status" value="1"/>
</dbReference>
<dbReference type="Pfam" id="PF00392">
    <property type="entry name" value="GntR"/>
    <property type="match status" value="1"/>
</dbReference>
<dbReference type="PRINTS" id="PR00035">
    <property type="entry name" value="HTHGNTR"/>
</dbReference>
<organism evidence="5 6">
    <name type="scientific">Rhodovarius crocodyli</name>
    <dbReference type="NCBI Taxonomy" id="1979269"/>
    <lineage>
        <taxon>Bacteria</taxon>
        <taxon>Pseudomonadati</taxon>
        <taxon>Pseudomonadota</taxon>
        <taxon>Alphaproteobacteria</taxon>
        <taxon>Acetobacterales</taxon>
        <taxon>Roseomonadaceae</taxon>
        <taxon>Rhodovarius</taxon>
    </lineage>
</organism>
<keyword evidence="2" id="KW-0238">DNA-binding</keyword>
<protein>
    <submittedName>
        <fullName evidence="5">UTRA domain-containing protein</fullName>
    </submittedName>
</protein>
<dbReference type="PROSITE" id="PS50949">
    <property type="entry name" value="HTH_GNTR"/>
    <property type="match status" value="1"/>
</dbReference>
<dbReference type="RefSeq" id="WP_127788077.1">
    <property type="nucleotide sequence ID" value="NZ_SACL01000004.1"/>
</dbReference>
<evidence type="ECO:0000256" key="1">
    <source>
        <dbReference type="ARBA" id="ARBA00023015"/>
    </source>
</evidence>
<dbReference type="InterPro" id="IPR036388">
    <property type="entry name" value="WH-like_DNA-bd_sf"/>
</dbReference>
<dbReference type="Gene3D" id="3.40.1410.10">
    <property type="entry name" value="Chorismate lyase-like"/>
    <property type="match status" value="1"/>
</dbReference>
<dbReference type="EMBL" id="SACL01000004">
    <property type="protein sequence ID" value="RVT96144.1"/>
    <property type="molecule type" value="Genomic_DNA"/>
</dbReference>
<dbReference type="SUPFAM" id="SSF46785">
    <property type="entry name" value="Winged helix' DNA-binding domain"/>
    <property type="match status" value="1"/>
</dbReference>
<evidence type="ECO:0000313" key="6">
    <source>
        <dbReference type="Proteomes" id="UP000282957"/>
    </source>
</evidence>
<dbReference type="InterPro" id="IPR011663">
    <property type="entry name" value="UTRA"/>
</dbReference>
<dbReference type="InterPro" id="IPR028978">
    <property type="entry name" value="Chorismate_lyase_/UTRA_dom_sf"/>
</dbReference>
<evidence type="ECO:0000256" key="2">
    <source>
        <dbReference type="ARBA" id="ARBA00023125"/>
    </source>
</evidence>
<dbReference type="Proteomes" id="UP000282957">
    <property type="component" value="Unassembled WGS sequence"/>
</dbReference>
<keyword evidence="6" id="KW-1185">Reference proteome</keyword>
<accession>A0A437MER8</accession>
<dbReference type="Pfam" id="PF07702">
    <property type="entry name" value="UTRA"/>
    <property type="match status" value="1"/>
</dbReference>
<dbReference type="OrthoDB" id="9808698at2"/>
<evidence type="ECO:0000313" key="5">
    <source>
        <dbReference type="EMBL" id="RVT96144.1"/>
    </source>
</evidence>
<name>A0A437MER8_9PROT</name>
<proteinExistence type="predicted"/>